<dbReference type="Gene3D" id="2.30.30.190">
    <property type="entry name" value="CAP Gly-rich-like domain"/>
    <property type="match status" value="1"/>
</dbReference>
<dbReference type="RefSeq" id="XP_052905840.1">
    <property type="nucleotide sequence ID" value="XM_053048015.1"/>
</dbReference>
<dbReference type="GO" id="GO:0005819">
    <property type="term" value="C:spindle"/>
    <property type="evidence" value="ECO:0007669"/>
    <property type="project" value="UniProtKB-SubCell"/>
</dbReference>
<dbReference type="AlphaFoldDB" id="A0A086J567"/>
<comment type="subcellular location">
    <subcellularLocation>
        <location evidence="1">Cytoplasm</location>
        <location evidence="1">Cytoskeleton</location>
        <location evidence="1">Spindle</location>
    </subcellularLocation>
</comment>
<keyword evidence="6" id="KW-0206">Cytoskeleton</keyword>
<dbReference type="InterPro" id="IPR036859">
    <property type="entry name" value="CAP-Gly_dom_sf"/>
</dbReference>
<evidence type="ECO:0000313" key="10">
    <source>
        <dbReference type="Proteomes" id="UP000054524"/>
    </source>
</evidence>
<dbReference type="EMBL" id="AKIJ01000001">
    <property type="protein sequence ID" value="KFG27285.1"/>
    <property type="molecule type" value="Genomic_DNA"/>
</dbReference>
<evidence type="ECO:0000256" key="7">
    <source>
        <dbReference type="SAM" id="Coils"/>
    </source>
</evidence>
<evidence type="ECO:0000256" key="2">
    <source>
        <dbReference type="ARBA" id="ARBA00022490"/>
    </source>
</evidence>
<proteinExistence type="predicted"/>
<reference evidence="9 10" key="1">
    <citation type="journal article" date="2014" name="Genome Announc.">
        <title>Genome Sequence of the Microsporidian Species Nematocida sp1 Strain ERTm6 (ATCC PRA-372).</title>
        <authorList>
            <person name="Bakowski M.A."/>
            <person name="Priest M."/>
            <person name="Young S."/>
            <person name="Cuomo C.A."/>
            <person name="Troemel E.R."/>
        </authorList>
    </citation>
    <scope>NUCLEOTIDE SEQUENCE [LARGE SCALE GENOMIC DNA]</scope>
    <source>
        <strain evidence="9 10">ERTm6</strain>
    </source>
</reference>
<evidence type="ECO:0000256" key="3">
    <source>
        <dbReference type="ARBA" id="ARBA00022701"/>
    </source>
</evidence>
<dbReference type="PROSITE" id="PS50245">
    <property type="entry name" value="CAP_GLY_2"/>
    <property type="match status" value="1"/>
</dbReference>
<name>A0A086J567_NEMA1</name>
<dbReference type="InterPro" id="IPR000938">
    <property type="entry name" value="CAP-Gly_domain"/>
</dbReference>
<evidence type="ECO:0000256" key="5">
    <source>
        <dbReference type="ARBA" id="ARBA00023054"/>
    </source>
</evidence>
<evidence type="ECO:0000256" key="4">
    <source>
        <dbReference type="ARBA" id="ARBA00023017"/>
    </source>
</evidence>
<dbReference type="SMART" id="SM01052">
    <property type="entry name" value="CAP_GLY"/>
    <property type="match status" value="1"/>
</dbReference>
<dbReference type="HOGENOM" id="CLU_1396688_0_0_1"/>
<dbReference type="GeneID" id="77675336"/>
<keyword evidence="5 7" id="KW-0175">Coiled coil</keyword>
<dbReference type="Pfam" id="PF01302">
    <property type="entry name" value="CAP_GLY"/>
    <property type="match status" value="1"/>
</dbReference>
<dbReference type="GO" id="GO:0005874">
    <property type="term" value="C:microtubule"/>
    <property type="evidence" value="ECO:0007669"/>
    <property type="project" value="UniProtKB-KW"/>
</dbReference>
<dbReference type="SUPFAM" id="SSF74924">
    <property type="entry name" value="Cap-Gly domain"/>
    <property type="match status" value="1"/>
</dbReference>
<keyword evidence="4" id="KW-0243">Dynein</keyword>
<protein>
    <recommendedName>
        <fullName evidence="8">CAP-Gly domain-containing protein</fullName>
    </recommendedName>
</protein>
<dbReference type="PANTHER" id="PTHR18916:SF6">
    <property type="entry name" value="DYNACTIN SUBUNIT 1"/>
    <property type="match status" value="1"/>
</dbReference>
<accession>A0A086J567</accession>
<dbReference type="Proteomes" id="UP000054524">
    <property type="component" value="Unassembled WGS sequence"/>
</dbReference>
<organism evidence="9 10">
    <name type="scientific">Nematocida ausubeli (strain ATCC PRA-371 / ERTm2)</name>
    <name type="common">Nematode killer fungus</name>
    <dbReference type="NCBI Taxonomy" id="1913371"/>
    <lineage>
        <taxon>Eukaryota</taxon>
        <taxon>Fungi</taxon>
        <taxon>Fungi incertae sedis</taxon>
        <taxon>Microsporidia</taxon>
        <taxon>Nematocida</taxon>
    </lineage>
</organism>
<sequence>MQDMREISLGLPSSQSLEVGDKVVVDRIYTGTVKYIGRVGTKKHNCLGIELDTANGDNNGSRAGRVYFQCRPRHGVFKEYRDVKKYRPLEYNQTGIINTTEIEEVPNSNAVSELLDDNVQIQRMLEELRKENKNLKEEVQREKKRVSLLEDEIKLRRERERILSTTSDRSGIVSIISEIISKIKEKIETEHQIFNINKL</sequence>
<evidence type="ECO:0000256" key="6">
    <source>
        <dbReference type="ARBA" id="ARBA00023212"/>
    </source>
</evidence>
<evidence type="ECO:0000256" key="1">
    <source>
        <dbReference type="ARBA" id="ARBA00004186"/>
    </source>
</evidence>
<comment type="caution">
    <text evidence="9">The sequence shown here is derived from an EMBL/GenBank/DDBJ whole genome shotgun (WGS) entry which is preliminary data.</text>
</comment>
<keyword evidence="3" id="KW-0493">Microtubule</keyword>
<dbReference type="PANTHER" id="PTHR18916">
    <property type="entry name" value="DYNACTIN 1-RELATED MICROTUBULE-BINDING"/>
    <property type="match status" value="1"/>
</dbReference>
<keyword evidence="2" id="KW-0963">Cytoplasm</keyword>
<gene>
    <name evidence="9" type="ORF">NESG_00363</name>
</gene>
<feature type="domain" description="CAP-Gly" evidence="8">
    <location>
        <begin position="37"/>
        <end position="79"/>
    </location>
</feature>
<evidence type="ECO:0000313" key="9">
    <source>
        <dbReference type="EMBL" id="KFG27285.1"/>
    </source>
</evidence>
<dbReference type="GO" id="GO:0030286">
    <property type="term" value="C:dynein complex"/>
    <property type="evidence" value="ECO:0007669"/>
    <property type="project" value="UniProtKB-KW"/>
</dbReference>
<keyword evidence="10" id="KW-1185">Reference proteome</keyword>
<feature type="coiled-coil region" evidence="7">
    <location>
        <begin position="111"/>
        <end position="159"/>
    </location>
</feature>
<evidence type="ECO:0000259" key="8">
    <source>
        <dbReference type="PROSITE" id="PS50245"/>
    </source>
</evidence>